<dbReference type="Pfam" id="PF04191">
    <property type="entry name" value="PEMT"/>
    <property type="match status" value="1"/>
</dbReference>
<evidence type="ECO:0000256" key="3">
    <source>
        <dbReference type="ARBA" id="ARBA00022989"/>
    </source>
</evidence>
<evidence type="ECO:0000256" key="5">
    <source>
        <dbReference type="SAM" id="Phobius"/>
    </source>
</evidence>
<keyword evidence="2 5" id="KW-0812">Transmembrane</keyword>
<evidence type="ECO:0000256" key="2">
    <source>
        <dbReference type="ARBA" id="ARBA00022692"/>
    </source>
</evidence>
<sequence>MKTKIPPPVICLICMTIMYCLPTILSFPKATWLVLMLVGLSAIIGIASVISFHLAKTTISPLHPNQTSHIVQTGIYRFSRNPMYLSIAIFLVAFAIYLENATALLVIPLFIWSINYLQIHPEEQMLEQKFGEEYLAYKKAVRRWV</sequence>
<feature type="transmembrane region" description="Helical" evidence="5">
    <location>
        <begin position="33"/>
        <end position="55"/>
    </location>
</feature>
<keyword evidence="3 5" id="KW-1133">Transmembrane helix</keyword>
<dbReference type="Gene3D" id="1.20.120.1630">
    <property type="match status" value="1"/>
</dbReference>
<comment type="caution">
    <text evidence="6">The sequence shown here is derived from an EMBL/GenBank/DDBJ whole genome shotgun (WGS) entry which is preliminary data.</text>
</comment>
<feature type="transmembrane region" description="Helical" evidence="5">
    <location>
        <begin position="84"/>
        <end position="111"/>
    </location>
</feature>
<dbReference type="GO" id="GO:0008168">
    <property type="term" value="F:methyltransferase activity"/>
    <property type="evidence" value="ECO:0007669"/>
    <property type="project" value="UniProtKB-KW"/>
</dbReference>
<keyword evidence="4 5" id="KW-0472">Membrane</keyword>
<dbReference type="GO" id="GO:0032259">
    <property type="term" value="P:methylation"/>
    <property type="evidence" value="ECO:0007669"/>
    <property type="project" value="UniProtKB-KW"/>
</dbReference>
<protein>
    <submittedName>
        <fullName evidence="6">Isoprenylcysteine carboxyl methyltransferase family protein</fullName>
    </submittedName>
</protein>
<dbReference type="PATRIC" id="fig|1095743.3.peg.1429"/>
<comment type="subcellular location">
    <subcellularLocation>
        <location evidence="1">Endomembrane system</location>
        <topology evidence="1">Multi-pass membrane protein</topology>
    </subcellularLocation>
</comment>
<evidence type="ECO:0000313" key="6">
    <source>
        <dbReference type="EMBL" id="EIG24388.1"/>
    </source>
</evidence>
<dbReference type="EMBL" id="AJMU01000067">
    <property type="protein sequence ID" value="EIG24388.1"/>
    <property type="molecule type" value="Genomic_DNA"/>
</dbReference>
<organism evidence="6 7">
    <name type="scientific">Haemophilus paraphrohaemolyticus HK411</name>
    <dbReference type="NCBI Taxonomy" id="1095743"/>
    <lineage>
        <taxon>Bacteria</taxon>
        <taxon>Pseudomonadati</taxon>
        <taxon>Pseudomonadota</taxon>
        <taxon>Gammaproteobacteria</taxon>
        <taxon>Pasteurellales</taxon>
        <taxon>Pasteurellaceae</taxon>
        <taxon>Haemophilus</taxon>
    </lineage>
</organism>
<dbReference type="eggNOG" id="COG2020">
    <property type="taxonomic scope" value="Bacteria"/>
</dbReference>
<evidence type="ECO:0000256" key="4">
    <source>
        <dbReference type="ARBA" id="ARBA00023136"/>
    </source>
</evidence>
<evidence type="ECO:0000313" key="7">
    <source>
        <dbReference type="Proteomes" id="UP000003345"/>
    </source>
</evidence>
<dbReference type="GO" id="GO:0012505">
    <property type="term" value="C:endomembrane system"/>
    <property type="evidence" value="ECO:0007669"/>
    <property type="project" value="UniProtKB-SubCell"/>
</dbReference>
<dbReference type="OrthoDB" id="9811969at2"/>
<proteinExistence type="predicted"/>
<keyword evidence="6" id="KW-0808">Transferase</keyword>
<name>I2NEX7_9PAST</name>
<evidence type="ECO:0000256" key="1">
    <source>
        <dbReference type="ARBA" id="ARBA00004127"/>
    </source>
</evidence>
<dbReference type="Proteomes" id="UP000003345">
    <property type="component" value="Unassembled WGS sequence"/>
</dbReference>
<feature type="transmembrane region" description="Helical" evidence="5">
    <location>
        <begin position="9"/>
        <end position="27"/>
    </location>
</feature>
<keyword evidence="6" id="KW-0489">Methyltransferase</keyword>
<dbReference type="AlphaFoldDB" id="I2NEX7"/>
<reference evidence="6 7" key="1">
    <citation type="submission" date="2012-04" db="EMBL/GenBank/DDBJ databases">
        <authorList>
            <person name="Harkins D.M."/>
            <person name="Madupu R."/>
            <person name="Durkin A.S."/>
            <person name="Torralba M."/>
            <person name="Methe B."/>
            <person name="Sutton G.G."/>
            <person name="Nelson K.E."/>
        </authorList>
    </citation>
    <scope>NUCLEOTIDE SEQUENCE [LARGE SCALE GENOMIC DNA]</scope>
    <source>
        <strain evidence="6 7">HK411</strain>
    </source>
</reference>
<dbReference type="InterPro" id="IPR007318">
    <property type="entry name" value="Phopholipid_MeTrfase"/>
</dbReference>
<dbReference type="PANTHER" id="PTHR12714:SF24">
    <property type="entry name" value="SLR1182 PROTEIN"/>
    <property type="match status" value="1"/>
</dbReference>
<dbReference type="RefSeq" id="WP_005709396.1">
    <property type="nucleotide sequence ID" value="NZ_AJMU01000067.1"/>
</dbReference>
<gene>
    <name evidence="6" type="ORF">HMPREF1054_0420</name>
</gene>
<accession>I2NEX7</accession>
<dbReference type="PANTHER" id="PTHR12714">
    <property type="entry name" value="PROTEIN-S ISOPRENYLCYSTEINE O-METHYLTRANSFERASE"/>
    <property type="match status" value="1"/>
</dbReference>